<name>A0A1M4E9P3_9ACTN</name>
<sequence>MTIRRFSTFASRLAAATLAASLLAAQPAAAQPGAAQSSAAQPAGLDTESLRRTLDAVHAAGMYGTYAHVADGRQSWQGAAGVADIDTRRPVHPGMVHRAGSITKTFTAVAVMQQVGKGTIELDAPIGRYLPDVVPGERGRRITVRMLLNHTSHIANHTELVFPAIESLEANRFRTFQARELARSGLAAPPTGEPGALPGAYSNTNYILAGLLLEKVTGVGAERYITDHVIRKAGLRHTAFPRTPHIPGPNSKAYEALFGLFDPPRDFSVYNMSWAGTAGAVTSTMADLNRFFRLLLGGALLDAGPLAEMQRTVPVRSFSGAVFDYGLGIFPLDLPCGRFWGHDGSVPGMETLSFLDPGSGRQFSLGLNLRHYQQLDENGLPTAHAIDFAIRDHLLAAACGPDATAAAARTAAPPLPLPLMDRGTLTP</sequence>
<dbReference type="GO" id="GO:0009002">
    <property type="term" value="F:serine-type D-Ala-D-Ala carboxypeptidase activity"/>
    <property type="evidence" value="ECO:0007669"/>
    <property type="project" value="UniProtKB-EC"/>
</dbReference>
<keyword evidence="3" id="KW-0378">Hydrolase</keyword>
<accession>A0A1M4E9P3</accession>
<feature type="domain" description="Beta-lactamase-related" evidence="2">
    <location>
        <begin position="55"/>
        <end position="367"/>
    </location>
</feature>
<keyword evidence="3" id="KW-0645">Protease</keyword>
<dbReference type="InterPro" id="IPR001466">
    <property type="entry name" value="Beta-lactam-related"/>
</dbReference>
<dbReference type="Pfam" id="PF00144">
    <property type="entry name" value="Beta-lactamase"/>
    <property type="match status" value="1"/>
</dbReference>
<dbReference type="AlphaFoldDB" id="A0A1M4E9P3"/>
<dbReference type="RefSeq" id="WP_225274944.1">
    <property type="nucleotide sequence ID" value="NZ_CP084058.1"/>
</dbReference>
<dbReference type="EMBL" id="LT559118">
    <property type="protein sequence ID" value="SBO95575.1"/>
    <property type="molecule type" value="Genomic_DNA"/>
</dbReference>
<dbReference type="SUPFAM" id="SSF56601">
    <property type="entry name" value="beta-lactamase/transpeptidase-like"/>
    <property type="match status" value="1"/>
</dbReference>
<keyword evidence="3" id="KW-0121">Carboxypeptidase</keyword>
<dbReference type="PANTHER" id="PTHR46825">
    <property type="entry name" value="D-ALANYL-D-ALANINE-CARBOXYPEPTIDASE/ENDOPEPTIDASE AMPH"/>
    <property type="match status" value="1"/>
</dbReference>
<protein>
    <submittedName>
        <fullName evidence="3">Serine-type D-Ala-D-Ala carboxypeptidase</fullName>
        <ecNumber evidence="3">3.4.16.4</ecNumber>
    </submittedName>
</protein>
<dbReference type="EC" id="3.4.16.4" evidence="3"/>
<feature type="signal peptide" evidence="1">
    <location>
        <begin position="1"/>
        <end position="30"/>
    </location>
</feature>
<evidence type="ECO:0000256" key="1">
    <source>
        <dbReference type="SAM" id="SignalP"/>
    </source>
</evidence>
<evidence type="ECO:0000259" key="2">
    <source>
        <dbReference type="Pfam" id="PF00144"/>
    </source>
</evidence>
<proteinExistence type="predicted"/>
<feature type="chain" id="PRO_5011956993" evidence="1">
    <location>
        <begin position="31"/>
        <end position="427"/>
    </location>
</feature>
<organism evidence="3">
    <name type="scientific">Nonomuraea gerenzanensis</name>
    <dbReference type="NCBI Taxonomy" id="93944"/>
    <lineage>
        <taxon>Bacteria</taxon>
        <taxon>Bacillati</taxon>
        <taxon>Actinomycetota</taxon>
        <taxon>Actinomycetes</taxon>
        <taxon>Streptosporangiales</taxon>
        <taxon>Streptosporangiaceae</taxon>
        <taxon>Nonomuraea</taxon>
    </lineage>
</organism>
<keyword evidence="1" id="KW-0732">Signal</keyword>
<dbReference type="InterPro" id="IPR050491">
    <property type="entry name" value="AmpC-like"/>
</dbReference>
<dbReference type="Gene3D" id="3.40.710.10">
    <property type="entry name" value="DD-peptidase/beta-lactamase superfamily"/>
    <property type="match status" value="1"/>
</dbReference>
<reference evidence="3" key="1">
    <citation type="submission" date="2016-04" db="EMBL/GenBank/DDBJ databases">
        <authorList>
            <person name="Evans L.H."/>
            <person name="Alamgir A."/>
            <person name="Owens N."/>
            <person name="Weber N.D."/>
            <person name="Virtaneva K."/>
            <person name="Barbian K."/>
            <person name="Babar A."/>
            <person name="Rosenke K."/>
        </authorList>
    </citation>
    <scope>NUCLEOTIDE SEQUENCE</scope>
    <source>
        <strain evidence="3">Nono1</strain>
    </source>
</reference>
<evidence type="ECO:0000313" key="3">
    <source>
        <dbReference type="EMBL" id="SBO95575.1"/>
    </source>
</evidence>
<dbReference type="InterPro" id="IPR012338">
    <property type="entry name" value="Beta-lactam/transpept-like"/>
</dbReference>
<dbReference type="PANTHER" id="PTHR46825:SF7">
    <property type="entry name" value="D-ALANYL-D-ALANINE CARBOXYPEPTIDASE"/>
    <property type="match status" value="1"/>
</dbReference>
<gene>
    <name evidence="3" type="ORF">BN4615_P5091</name>
</gene>